<sequence length="2388" mass="264900">MCVLYEALVECRIMRLEGFVSQNCKYTSEEPNKSNVFSLQEQVGSIKERYEHRLMLKHLPAEFSVFLEHIIGLDYFTKPDYQLLVSVFDNSMKTYGIAESDPFDWEKSGMDNSLTTTTTSTTPQLHTRLTHAAIGIANATPIPGDLMRENTDEVFPDEQLSDGENGLPVIVSPEKIPGSPNHQHTQEKDVWEEMDANRNKLRMGICKAATEEEHSNGHVNGVQNLPSLGSPIRVRSETTQLDRDVPLLRKLRTIHSFELEKRMTLESKPDADKFLENCVQRIQKEANVKPTPAIDGSSTLQRNLIAAATPGSRDHVWHYDEYIPPCSKPGSASSPEHLDGVVSGGFIAVNLSSYQQDIDSKEWVIVDKERDLKDFGASGSKDQKATGSPSEEEPEVLQVLDDSPKDCQTNVVTWTTNNAYNKPGPGVGLHMVVSPGTYTDKLDPMSGAAGQLLAATPTSPMEAQADGALTPPGASHIPLFTTSRLQSNAKRFTTPIASHSRRPESPNRKETGIPKSQSADSCSTSSCSAGRRKLPVTPNSGTKYPSVIRLSKSQLTIPRPSVTSTQSASESFPCGPHLEKRERDSHVLEMFSPQENRAVCSILENASVPCMNKAELALQITSQDKSCVNPGDSGRIKFNGECDQMLLDRNGASTPVKSHSASQTDVKESKKEPNIGIDKQGCSPEHYKPPQDVVPSVYQPYESRTFHSVPNEDSDLEMLKPESANLSDKQEADLMELHKNTPEEGQQNGFHEVKDAAAANGFLGHEVNLSMFEKEKNSDKDLTNGELLDLSDDFHKCKKDLAKPSFAVRQSRIPVLAQEVETASESSSPISAKEKLLLKKAHQTDLARMLVEKQQIKSFLFDLSSASERSLEEKTSQVVPSSVENIPFSKTGQDLPIQRSFEEGTMTAHSPQMRKSKIPRPVSWSSSDQFSSSPSTQFLPRPPPGKPPTRPGVEARMRRYKVLGSSNSDSDLLSRLAQMLQNGSQKSRNSSQSKSPGSPHSPKTPPKSPVIPRRSPSASPRSSSLPRTNSSSSSRAGRPHHYDARSSSPHVGRSKSPPSLSGSSSSRRSCQQDHCYNKQNKNISKGPGSCHHSTGSKTSRGKSSTRESKEHSAVSSLSSLHLLRKDFVPFLLNFLREQTSQILSNGPSTPAKTPNAKPVSRSSYSGSQRTVPEKRSSNTSGHRGSRMQLFAETTNSPLASDTSFQSFTSASSDSSVLTRSNLMNCSTKSPNAHSCPSTFHGEKRSTHKSNLGNYLVLTPEGQPPRRARKKNNCPGRQVSKDKARRSIDGEMQENISGGASRTTQASMNSTSSPSNISQINLDNLDEFPPMGAASESASKSKPTRRINPTPVNEVQSLSKSRIYFTSTPISESNIRRSQVGTEVFTSVQEGSSTPGSKSLREEREILRLERCKLRQQTPTSVSLDPVTPTKQFSNRIAGVCVDGLNTADASKVSSGKQLQMLSELYSSLISENFVPNIFLEFFFVLQLLTSRGLSAKDEGDDDFDRTQNVKDAVEKRYFQSIHNCVFFAVQVLDSQFAIISHLDKATLKLLAENERVATFSPTLQERLHKAYEVSTAKVSLLFQTTIHSVSFQPETDNRSNFSSDRSFHIFKKQRDIFYELLRDWEDNHENPDWEFERQLGMRIRTMIFHLSNACNHSHFARLFQKQLIQMCKGPSTGMGGSSVGDTPDQDVLNMLGSDNLNRLKRLQERFVTPQSVGGPCPPPSFPGYQEFFRDFIVSAGSYQFNQHLMDSLCQEIEDLDGVSIVGHGPTEKESDVDDKDEKVHFASVLLTLRLLAKFLGFVTFLPYRTTESLTNELQESAVALRNRTLPILDVLALLRRSIQNRRTILTVPWAVEYLSLVDSVAPFLDYFRKLFSLLLQLYRCKLILTDNKDMGFLNKLLLLTVLGWFFQVPSIPGELFFNNVTLHHDISASAVVAATQELDCVPLVDQHLLYNCCPYLGELRKLLSSFVAGSGSKNGGFIRKITPTAAEPLLTKPTLSQKKLQAELEQAFFHNQPPSLRRTVEFVAERIGSNCVKHIKATLVANLVKRAEMMLQGYLTEDSTSNNKLLERTCSTLCEDGKEAVLRGREFCKDKVPEALRVLLPEEVSACILHTAEDIALTLATEKACTWLNSNISALIRREIKSAFTCMVKSQAVTTSAVTKEEKQNCVEGCEHKALKPSKLLMDLKDILCITVGPRDKAEGVEYRQLTNLFNQLSQTLRCRKYLYRPAESSLAKCSVELAALLVSDKVPVVDFFPAVVEATHSLHSARKEALCNLLMSLLSIWENDFKVPVPVELIFNQKSILSITKLQPLKWELFVFMLRGLVQRGLLGYEDVKRVMNSIEEYTWSPDFLLELGYVSESFTTAKTKDTMCLLEAQATARLTALS</sequence>
<feature type="compositionally biased region" description="Polar residues" evidence="1">
    <location>
        <begin position="1072"/>
        <end position="1083"/>
    </location>
</feature>
<feature type="compositionally biased region" description="Polar residues" evidence="1">
    <location>
        <begin position="1160"/>
        <end position="1170"/>
    </location>
</feature>
<feature type="compositionally biased region" description="Pro residues" evidence="1">
    <location>
        <begin position="940"/>
        <end position="950"/>
    </location>
</feature>
<feature type="compositionally biased region" description="Polar residues" evidence="1">
    <location>
        <begin position="1142"/>
        <end position="1152"/>
    </location>
</feature>
<protein>
    <recommendedName>
        <fullName evidence="2">Codanin-1 C-terminal domain-containing protein</fullName>
    </recommendedName>
</protein>
<feature type="compositionally biased region" description="Polar residues" evidence="1">
    <location>
        <begin position="876"/>
        <end position="892"/>
    </location>
</feature>
<feature type="compositionally biased region" description="Low complexity" evidence="1">
    <location>
        <begin position="923"/>
        <end position="935"/>
    </location>
</feature>
<feature type="compositionally biased region" description="Low complexity" evidence="1">
    <location>
        <begin position="1093"/>
        <end position="1102"/>
    </location>
</feature>
<name>A0A8C5MST9_9ANUR</name>
<feature type="compositionally biased region" description="Polar residues" evidence="1">
    <location>
        <begin position="556"/>
        <end position="570"/>
    </location>
</feature>
<dbReference type="GO" id="GO:0006325">
    <property type="term" value="P:chromatin organization"/>
    <property type="evidence" value="ECO:0007669"/>
    <property type="project" value="TreeGrafter"/>
</dbReference>
<feature type="compositionally biased region" description="Polar residues" evidence="1">
    <location>
        <begin position="651"/>
        <end position="664"/>
    </location>
</feature>
<reference evidence="3" key="1">
    <citation type="submission" date="2025-08" db="UniProtKB">
        <authorList>
            <consortium name="Ensembl"/>
        </authorList>
    </citation>
    <scope>IDENTIFICATION</scope>
</reference>
<evidence type="ECO:0000256" key="1">
    <source>
        <dbReference type="SAM" id="MobiDB-lite"/>
    </source>
</evidence>
<feature type="region of interest" description="Disordered" evidence="1">
    <location>
        <begin position="871"/>
        <end position="953"/>
    </location>
</feature>
<feature type="region of interest" description="Disordered" evidence="1">
    <location>
        <begin position="981"/>
        <end position="1117"/>
    </location>
</feature>
<dbReference type="Ensembl" id="ENSLLET00000018377.1">
    <property type="protein sequence ID" value="ENSLLEP00000017692.1"/>
    <property type="gene ID" value="ENSLLEG00000011250.1"/>
</dbReference>
<dbReference type="InterPro" id="IPR040031">
    <property type="entry name" value="Codanin-1"/>
</dbReference>
<feature type="region of interest" description="Disordered" evidence="1">
    <location>
        <begin position="556"/>
        <end position="577"/>
    </location>
</feature>
<feature type="compositionally biased region" description="Low complexity" evidence="1">
    <location>
        <begin position="984"/>
        <end position="1001"/>
    </location>
</feature>
<dbReference type="InterPro" id="IPR028171">
    <property type="entry name" value="Codanin-1_C"/>
</dbReference>
<evidence type="ECO:0000313" key="3">
    <source>
        <dbReference type="Ensembl" id="ENSLLEP00000017692.1"/>
    </source>
</evidence>
<dbReference type="GO" id="GO:0005634">
    <property type="term" value="C:nucleus"/>
    <property type="evidence" value="ECO:0007669"/>
    <property type="project" value="TreeGrafter"/>
</dbReference>
<dbReference type="Proteomes" id="UP000694569">
    <property type="component" value="Unplaced"/>
</dbReference>
<dbReference type="Gene3D" id="1.10.510.10">
    <property type="entry name" value="Transferase(Phosphotransferase) domain 1"/>
    <property type="match status" value="1"/>
</dbReference>
<feature type="compositionally biased region" description="Low complexity" evidence="1">
    <location>
        <begin position="516"/>
        <end position="529"/>
    </location>
</feature>
<feature type="region of interest" description="Disordered" evidence="1">
    <location>
        <begin position="462"/>
        <end position="542"/>
    </location>
</feature>
<feature type="domain" description="Codanin-1 C-terminal" evidence="2">
    <location>
        <begin position="1943"/>
        <end position="2056"/>
    </location>
</feature>
<dbReference type="PANTHER" id="PTHR28678:SF1">
    <property type="entry name" value="CODANIN-1"/>
    <property type="match status" value="1"/>
</dbReference>
<feature type="compositionally biased region" description="Low complexity" evidence="1">
    <location>
        <begin position="1010"/>
        <end position="1036"/>
    </location>
</feature>
<keyword evidence="4" id="KW-1185">Reference proteome</keyword>
<dbReference type="OrthoDB" id="20982at2759"/>
<feature type="compositionally biased region" description="Basic and acidic residues" evidence="1">
    <location>
        <begin position="1278"/>
        <end position="1288"/>
    </location>
</feature>
<feature type="compositionally biased region" description="Polar residues" evidence="1">
    <location>
        <begin position="480"/>
        <end position="497"/>
    </location>
</feature>
<feature type="compositionally biased region" description="Basic and acidic residues" evidence="1">
    <location>
        <begin position="501"/>
        <end position="512"/>
    </location>
</feature>
<reference evidence="3" key="2">
    <citation type="submission" date="2025-09" db="UniProtKB">
        <authorList>
            <consortium name="Ensembl"/>
        </authorList>
    </citation>
    <scope>IDENTIFICATION</scope>
</reference>
<feature type="region of interest" description="Disordered" evidence="1">
    <location>
        <begin position="1142"/>
        <end position="1185"/>
    </location>
</feature>
<evidence type="ECO:0000259" key="2">
    <source>
        <dbReference type="Pfam" id="PF15296"/>
    </source>
</evidence>
<feature type="compositionally biased region" description="Polar residues" evidence="1">
    <location>
        <begin position="1293"/>
        <end position="1305"/>
    </location>
</feature>
<feature type="region of interest" description="Disordered" evidence="1">
    <location>
        <begin position="374"/>
        <end position="394"/>
    </location>
</feature>
<proteinExistence type="predicted"/>
<dbReference type="Pfam" id="PF15296">
    <property type="entry name" value="Codanin-1_C"/>
    <property type="match status" value="1"/>
</dbReference>
<organism evidence="3 4">
    <name type="scientific">Leptobrachium leishanense</name>
    <name type="common">Leishan spiny toad</name>
    <dbReference type="NCBI Taxonomy" id="445787"/>
    <lineage>
        <taxon>Eukaryota</taxon>
        <taxon>Metazoa</taxon>
        <taxon>Chordata</taxon>
        <taxon>Craniata</taxon>
        <taxon>Vertebrata</taxon>
        <taxon>Euteleostomi</taxon>
        <taxon>Amphibia</taxon>
        <taxon>Batrachia</taxon>
        <taxon>Anura</taxon>
        <taxon>Pelobatoidea</taxon>
        <taxon>Megophryidae</taxon>
        <taxon>Leptobrachium</taxon>
    </lineage>
</organism>
<feature type="region of interest" description="Disordered" evidence="1">
    <location>
        <begin position="650"/>
        <end position="688"/>
    </location>
</feature>
<feature type="compositionally biased region" description="Polar residues" evidence="1">
    <location>
        <begin position="1227"/>
        <end position="1237"/>
    </location>
</feature>
<dbReference type="PANTHER" id="PTHR28678">
    <property type="entry name" value="CODANIN-1"/>
    <property type="match status" value="1"/>
</dbReference>
<dbReference type="GeneTree" id="ENSGT00940000164449"/>
<evidence type="ECO:0000313" key="4">
    <source>
        <dbReference type="Proteomes" id="UP000694569"/>
    </source>
</evidence>
<feature type="compositionally biased region" description="Low complexity" evidence="1">
    <location>
        <begin position="1306"/>
        <end position="1320"/>
    </location>
</feature>
<feature type="region of interest" description="Disordered" evidence="1">
    <location>
        <begin position="1227"/>
        <end position="1353"/>
    </location>
</feature>
<feature type="compositionally biased region" description="Low complexity" evidence="1">
    <location>
        <begin position="1054"/>
        <end position="1069"/>
    </location>
</feature>
<accession>A0A8C5MST9</accession>